<dbReference type="InterPro" id="IPR052698">
    <property type="entry name" value="MoCofactor_Util/Proc"/>
</dbReference>
<evidence type="ECO:0000259" key="1">
    <source>
        <dbReference type="Pfam" id="PF02625"/>
    </source>
</evidence>
<dbReference type="Pfam" id="PF13478">
    <property type="entry name" value="XdhC_C"/>
    <property type="match status" value="1"/>
</dbReference>
<evidence type="ECO:0000259" key="2">
    <source>
        <dbReference type="Pfam" id="PF13478"/>
    </source>
</evidence>
<sequence length="380" mass="40099">MGRGWLDGWTMKELDDLSRACGRASGPVVLATVVAVSGSSYRRPGARMLMGAEGWLAGGVSGGCLEGDLVRKAFFWTSDGPRVLRYDTTGDAAEDEGGLSFALGCNGVVDILLERWEPGPGDALGFAAEARKQSLRAVVATVYRGPADAVGSRLMLREDGVSGGNLKGALLAPVRAAATEALVRGVPWSGACGDAEVLVEVVDPAPRVVVFGSGFDVAPVVSRAQGLGWHLTVVADRPVDLLRRRFPGAQAHVASRASEVLEKVPLSARSVVLVMTHSLPQDRELLERLVPLPVRYLGVLGPRARTERILNELARPPTAAQLEKLHAPMGLDLGAEGADEIALSIIAEVQAVLAGRDGGRLRERQAPIHSEATAPERRSA</sequence>
<reference evidence="3 4" key="1">
    <citation type="submission" date="2018-12" db="EMBL/GenBank/DDBJ databases">
        <title>Complete Genome Sequence of the Corallopyronin A producing Myxobacterium Corallococcus coralloides B035.</title>
        <authorList>
            <person name="Bouhired S.M."/>
            <person name="Rupp O."/>
            <person name="Blom J."/>
            <person name="Schaeberle T.F."/>
            <person name="Kehraus S."/>
            <person name="Schiefer A."/>
            <person name="Pfarr K."/>
            <person name="Goesmann A."/>
            <person name="Hoerauf A."/>
            <person name="Koenig G.M."/>
        </authorList>
    </citation>
    <scope>NUCLEOTIDE SEQUENCE [LARGE SCALE GENOMIC DNA]</scope>
    <source>
        <strain evidence="3 4">B035</strain>
    </source>
</reference>
<feature type="domain" description="XdhC- CoxI" evidence="1">
    <location>
        <begin position="23"/>
        <end position="87"/>
    </location>
</feature>
<dbReference type="Gene3D" id="3.40.50.720">
    <property type="entry name" value="NAD(P)-binding Rossmann-like Domain"/>
    <property type="match status" value="1"/>
</dbReference>
<feature type="domain" description="XdhC Rossmann" evidence="2">
    <location>
        <begin position="208"/>
        <end position="349"/>
    </location>
</feature>
<name>A0A410S143_CORCK</name>
<dbReference type="InterPro" id="IPR027051">
    <property type="entry name" value="XdhC_Rossmann_dom"/>
</dbReference>
<dbReference type="PANTHER" id="PTHR30388">
    <property type="entry name" value="ALDEHYDE OXIDOREDUCTASE MOLYBDENUM COFACTOR ASSEMBLY PROTEIN"/>
    <property type="match status" value="1"/>
</dbReference>
<dbReference type="Pfam" id="PF02625">
    <property type="entry name" value="XdhC_CoxI"/>
    <property type="match status" value="1"/>
</dbReference>
<evidence type="ECO:0000313" key="4">
    <source>
        <dbReference type="Proteomes" id="UP000288758"/>
    </source>
</evidence>
<dbReference type="Proteomes" id="UP000288758">
    <property type="component" value="Chromosome"/>
</dbReference>
<accession>A0A410S143</accession>
<evidence type="ECO:0000313" key="3">
    <source>
        <dbReference type="EMBL" id="QAT87874.1"/>
    </source>
</evidence>
<dbReference type="EMBL" id="CP034669">
    <property type="protein sequence ID" value="QAT87874.1"/>
    <property type="molecule type" value="Genomic_DNA"/>
</dbReference>
<dbReference type="PANTHER" id="PTHR30388:SF6">
    <property type="entry name" value="XANTHINE DEHYDROGENASE SUBUNIT A-RELATED"/>
    <property type="match status" value="1"/>
</dbReference>
<dbReference type="AlphaFoldDB" id="A0A410S143"/>
<organism evidence="3 4">
    <name type="scientific">Corallococcus coralloides</name>
    <name type="common">Myxococcus coralloides</name>
    <dbReference type="NCBI Taxonomy" id="184914"/>
    <lineage>
        <taxon>Bacteria</taxon>
        <taxon>Pseudomonadati</taxon>
        <taxon>Myxococcota</taxon>
        <taxon>Myxococcia</taxon>
        <taxon>Myxococcales</taxon>
        <taxon>Cystobacterineae</taxon>
        <taxon>Myxococcaceae</taxon>
        <taxon>Corallococcus</taxon>
    </lineage>
</organism>
<gene>
    <name evidence="3" type="primary">pucA</name>
    <name evidence="3" type="ORF">EJ065_6345</name>
</gene>
<protein>
    <submittedName>
        <fullName evidence="3">XdhC/CoxI family protein</fullName>
    </submittedName>
</protein>
<dbReference type="InterPro" id="IPR003777">
    <property type="entry name" value="XdhC_CoxI"/>
</dbReference>
<proteinExistence type="predicted"/>